<dbReference type="AlphaFoldDB" id="A0A7M7QJT9"/>
<keyword evidence="5 10" id="KW-0812">Transmembrane</keyword>
<keyword evidence="9" id="KW-0325">Glycoprotein</keyword>
<keyword evidence="4" id="KW-0337">GPI-anchor biosynthesis</keyword>
<dbReference type="RefSeq" id="XP_031786772.1">
    <property type="nucleotide sequence ID" value="XM_031930912.2"/>
</dbReference>
<dbReference type="SMR" id="A0A7M7QJT9"/>
<evidence type="ECO:0000256" key="8">
    <source>
        <dbReference type="ARBA" id="ARBA00023136"/>
    </source>
</evidence>
<comment type="pathway">
    <text evidence="2">Glycolipid biosynthesis; glycosylphosphatidylinositol-anchor biosynthesis.</text>
</comment>
<comment type="subcellular location">
    <subcellularLocation>
        <location evidence="1">Endoplasmic reticulum membrane</location>
        <topology evidence="1">Multi-pass membrane protein</topology>
    </subcellularLocation>
</comment>
<feature type="transmembrane region" description="Helical" evidence="10">
    <location>
        <begin position="564"/>
        <end position="582"/>
    </location>
</feature>
<evidence type="ECO:0000256" key="3">
    <source>
        <dbReference type="ARBA" id="ARBA00005316"/>
    </source>
</evidence>
<reference evidence="11" key="1">
    <citation type="submission" date="2021-01" db="UniProtKB">
        <authorList>
            <consortium name="EnsemblMetazoa"/>
        </authorList>
    </citation>
    <scope>IDENTIFICATION</scope>
</reference>
<dbReference type="PANTHER" id="PTHR21072">
    <property type="entry name" value="GPI TRANSAMIDASE COMPONENT PIG-S"/>
    <property type="match status" value="1"/>
</dbReference>
<dbReference type="UniPathway" id="UPA00196"/>
<keyword evidence="12" id="KW-1185">Reference proteome</keyword>
<organism evidence="11 12">
    <name type="scientific">Nasonia vitripennis</name>
    <name type="common">Parasitic wasp</name>
    <dbReference type="NCBI Taxonomy" id="7425"/>
    <lineage>
        <taxon>Eukaryota</taxon>
        <taxon>Metazoa</taxon>
        <taxon>Ecdysozoa</taxon>
        <taxon>Arthropoda</taxon>
        <taxon>Hexapoda</taxon>
        <taxon>Insecta</taxon>
        <taxon>Pterygota</taxon>
        <taxon>Neoptera</taxon>
        <taxon>Endopterygota</taxon>
        <taxon>Hymenoptera</taxon>
        <taxon>Apocrita</taxon>
        <taxon>Proctotrupomorpha</taxon>
        <taxon>Chalcidoidea</taxon>
        <taxon>Pteromalidae</taxon>
        <taxon>Pteromalinae</taxon>
        <taxon>Nasonia</taxon>
    </lineage>
</organism>
<evidence type="ECO:0000256" key="6">
    <source>
        <dbReference type="ARBA" id="ARBA00022824"/>
    </source>
</evidence>
<dbReference type="InterPro" id="IPR019540">
    <property type="entry name" value="PtdIno-glycan_biosynth_class_S"/>
</dbReference>
<keyword evidence="7 10" id="KW-1133">Transmembrane helix</keyword>
<evidence type="ECO:0000313" key="12">
    <source>
        <dbReference type="Proteomes" id="UP000002358"/>
    </source>
</evidence>
<evidence type="ECO:0000256" key="5">
    <source>
        <dbReference type="ARBA" id="ARBA00022692"/>
    </source>
</evidence>
<dbReference type="PANTHER" id="PTHR21072:SF13">
    <property type="entry name" value="GPI TRANSAMIDASE COMPONENT PIG-S"/>
    <property type="match status" value="1"/>
</dbReference>
<evidence type="ECO:0000256" key="2">
    <source>
        <dbReference type="ARBA" id="ARBA00004687"/>
    </source>
</evidence>
<keyword evidence="8 10" id="KW-0472">Membrane</keyword>
<dbReference type="EnsemblMetazoa" id="XM_031930912">
    <property type="protein sequence ID" value="XP_031786772"/>
    <property type="gene ID" value="LOC100121803"/>
</dbReference>
<evidence type="ECO:0000313" key="11">
    <source>
        <dbReference type="EnsemblMetazoa" id="XP_031786772"/>
    </source>
</evidence>
<dbReference type="GeneID" id="100121803"/>
<evidence type="ECO:0000256" key="10">
    <source>
        <dbReference type="SAM" id="Phobius"/>
    </source>
</evidence>
<evidence type="ECO:0008006" key="13">
    <source>
        <dbReference type="Google" id="ProtNLM"/>
    </source>
</evidence>
<dbReference type="InParanoid" id="A0A7M7QJT9"/>
<evidence type="ECO:0000256" key="9">
    <source>
        <dbReference type="ARBA" id="ARBA00023180"/>
    </source>
</evidence>
<name>A0A7M7QJT9_NASVI</name>
<dbReference type="FunCoup" id="A0A7M7QJT9">
    <property type="interactions" value="1995"/>
</dbReference>
<protein>
    <recommendedName>
        <fullName evidence="13">GPI transamidase component PIG-S</fullName>
    </recommendedName>
</protein>
<dbReference type="CTD" id="42979"/>
<dbReference type="Pfam" id="PF10510">
    <property type="entry name" value="PIG-S"/>
    <property type="match status" value="1"/>
</dbReference>
<keyword evidence="6" id="KW-0256">Endoplasmic reticulum</keyword>
<proteinExistence type="inferred from homology"/>
<dbReference type="Proteomes" id="UP000002358">
    <property type="component" value="Chromosome 1"/>
</dbReference>
<comment type="similarity">
    <text evidence="3">Belongs to the PIGS family.</text>
</comment>
<evidence type="ECO:0000256" key="4">
    <source>
        <dbReference type="ARBA" id="ARBA00022502"/>
    </source>
</evidence>
<dbReference type="OrthoDB" id="28748at2759"/>
<dbReference type="GO" id="GO:0042765">
    <property type="term" value="C:GPI-anchor transamidase complex"/>
    <property type="evidence" value="ECO:0007669"/>
    <property type="project" value="InterPro"/>
</dbReference>
<dbReference type="GO" id="GO:0006506">
    <property type="term" value="P:GPI anchor biosynthetic process"/>
    <property type="evidence" value="ECO:0007669"/>
    <property type="project" value="UniProtKB-UniPathway"/>
</dbReference>
<evidence type="ECO:0000256" key="1">
    <source>
        <dbReference type="ARBA" id="ARBA00004477"/>
    </source>
</evidence>
<sequence>MQRVIGEIFSRTERDAYRRAVCAKKRIARAAVLANCKTRKIKLANAYTGAHTIAAVDTSCLAFVREAEKCRVYASISFAVLLLGIGLPLWWETTAVPRVPLPYSGISELSQHQLRIHQRLLLGCLEPERSGIFAVEMMSRLTDDGKSDIFRISLSHFATNNTSIGRAKKMSDLDKAVLGFDLKEGDILVLEAPEALGEDFVHVTAGRAIYFGSKTDGEKLAMVLRRWLMRDSALSLTRNALAKPTEFSLDVENRRRFPASPNYDILLTIVNPEPENIELDFDVERIARQYIEPFTRELGIVANFSVKSQSLYMMPLGVKPTKTPDGHYALSESLLPQIITPLEKKLASQVSLYPTVNLVIYVVPCSTAPLHIYLRNGRRHRTNIDLETFHSPRWGGITLVNPPEEHCLSQAKAVVPQQQQRAFQPDEKAIVRVLLTQLRLLLGITNKEPIEGASIAPLEGLKPRDWELDELLRIRTVEQLTSAKLTLQSLARLLRGISNIVITDTVGDRINAALKLIEIATKLLDDADLVRAFLASKEAFCEAEAAFTDPSLLALLYFPDDQKYAVYIPLFLPVMIPVLFSLKNIKNYLFCSD</sequence>
<evidence type="ECO:0000256" key="7">
    <source>
        <dbReference type="ARBA" id="ARBA00022989"/>
    </source>
</evidence>
<feature type="transmembrane region" description="Helical" evidence="10">
    <location>
        <begin position="72"/>
        <end position="91"/>
    </location>
</feature>
<dbReference type="GO" id="GO:0016255">
    <property type="term" value="P:attachment of GPI anchor to protein"/>
    <property type="evidence" value="ECO:0007669"/>
    <property type="project" value="InterPro"/>
</dbReference>
<accession>A0A7M7QJT9</accession>